<organism evidence="2 3">
    <name type="scientific">Rhodopirellula islandica</name>
    <dbReference type="NCBI Taxonomy" id="595434"/>
    <lineage>
        <taxon>Bacteria</taxon>
        <taxon>Pseudomonadati</taxon>
        <taxon>Planctomycetota</taxon>
        <taxon>Planctomycetia</taxon>
        <taxon>Pirellulales</taxon>
        <taxon>Pirellulaceae</taxon>
        <taxon>Rhodopirellula</taxon>
    </lineage>
</organism>
<protein>
    <submittedName>
        <fullName evidence="2">Uncharacterized protein</fullName>
    </submittedName>
</protein>
<evidence type="ECO:0000313" key="2">
    <source>
        <dbReference type="EMBL" id="KLU05748.1"/>
    </source>
</evidence>
<evidence type="ECO:0000256" key="1">
    <source>
        <dbReference type="SAM" id="MobiDB-lite"/>
    </source>
</evidence>
<comment type="caution">
    <text evidence="2">The sequence shown here is derived from an EMBL/GenBank/DDBJ whole genome shotgun (WGS) entry which is preliminary data.</text>
</comment>
<sequence length="134" mass="14595">MRKWGTRKFPRQQPTREDRQVPSGFQSPTRTERKPGSSQAWARSRRPPCSTSLEDPRTSLLPTKSSRTKPKAVQAVSNVTRVSGGVRSARPAATCGNASGVKNGVLSTVRHLGQCVICFSRVRLAFAGNCCVLV</sequence>
<gene>
    <name evidence="2" type="ORF">RISK_002380</name>
</gene>
<dbReference type="AlphaFoldDB" id="A0A0J1BGS7"/>
<dbReference type="EMBL" id="LECT01000017">
    <property type="protein sequence ID" value="KLU05748.1"/>
    <property type="molecule type" value="Genomic_DNA"/>
</dbReference>
<accession>A0A0J1BGS7</accession>
<evidence type="ECO:0000313" key="3">
    <source>
        <dbReference type="Proteomes" id="UP000036367"/>
    </source>
</evidence>
<feature type="compositionally biased region" description="Basic residues" evidence="1">
    <location>
        <begin position="1"/>
        <end position="10"/>
    </location>
</feature>
<reference evidence="2" key="1">
    <citation type="submission" date="2015-05" db="EMBL/GenBank/DDBJ databases">
        <title>Permanent draft genome of Rhodopirellula islandicus K833.</title>
        <authorList>
            <person name="Kizina J."/>
            <person name="Richter M."/>
            <person name="Glockner F.O."/>
            <person name="Harder J."/>
        </authorList>
    </citation>
    <scope>NUCLEOTIDE SEQUENCE [LARGE SCALE GENOMIC DNA]</scope>
    <source>
        <strain evidence="2">K833</strain>
    </source>
</reference>
<keyword evidence="3" id="KW-1185">Reference proteome</keyword>
<dbReference type="Proteomes" id="UP000036367">
    <property type="component" value="Unassembled WGS sequence"/>
</dbReference>
<feature type="region of interest" description="Disordered" evidence="1">
    <location>
        <begin position="1"/>
        <end position="75"/>
    </location>
</feature>
<proteinExistence type="predicted"/>
<name>A0A0J1BGS7_RHOIS</name>